<organism evidence="1">
    <name type="scientific">marine metagenome</name>
    <dbReference type="NCBI Taxonomy" id="408172"/>
    <lineage>
        <taxon>unclassified sequences</taxon>
        <taxon>metagenomes</taxon>
        <taxon>ecological metagenomes</taxon>
    </lineage>
</organism>
<protein>
    <recommendedName>
        <fullName evidence="2">Amphi-Trp domain-containing protein</fullName>
    </recommendedName>
</protein>
<proteinExistence type="predicted"/>
<dbReference type="InterPro" id="IPR027598">
    <property type="entry name" value="Amphi-Trp_dom"/>
</dbReference>
<name>A0A383EX43_9ZZZZ</name>
<reference evidence="1" key="1">
    <citation type="submission" date="2018-05" db="EMBL/GenBank/DDBJ databases">
        <authorList>
            <person name="Lanie J.A."/>
            <person name="Ng W.-L."/>
            <person name="Kazmierczak K.M."/>
            <person name="Andrzejewski T.M."/>
            <person name="Davidsen T.M."/>
            <person name="Wayne K.J."/>
            <person name="Tettelin H."/>
            <person name="Glass J.I."/>
            <person name="Rusch D."/>
            <person name="Podicherti R."/>
            <person name="Tsui H.-C.T."/>
            <person name="Winkler M.E."/>
        </authorList>
    </citation>
    <scope>NUCLEOTIDE SEQUENCE</scope>
</reference>
<gene>
    <name evidence="1" type="ORF">METZ01_LOCUS513857</name>
</gene>
<sequence length="77" mass="8890">MAAKRKKRSKRDLEKGYTPKQMAAKLRRFADSLETGKQFRIQIAGERVLVPTGALCNIEHERGDGEEEIEFQIKWSL</sequence>
<dbReference type="AlphaFoldDB" id="A0A383EX43"/>
<accession>A0A383EX43</accession>
<dbReference type="EMBL" id="UINC01229334">
    <property type="protein sequence ID" value="SVE61003.1"/>
    <property type="molecule type" value="Genomic_DNA"/>
</dbReference>
<evidence type="ECO:0008006" key="2">
    <source>
        <dbReference type="Google" id="ProtNLM"/>
    </source>
</evidence>
<dbReference type="NCBIfam" id="TIGR04354">
    <property type="entry name" value="amphi-Trp"/>
    <property type="match status" value="1"/>
</dbReference>
<evidence type="ECO:0000313" key="1">
    <source>
        <dbReference type="EMBL" id="SVE61003.1"/>
    </source>
</evidence>